<dbReference type="Proteomes" id="UP000006882">
    <property type="component" value="Chromosome G1"/>
</dbReference>
<evidence type="ECO:0000256" key="1">
    <source>
        <dbReference type="ARBA" id="ARBA00022723"/>
    </source>
</evidence>
<dbReference type="InterPro" id="IPR036163">
    <property type="entry name" value="HMA_dom_sf"/>
</dbReference>
<protein>
    <recommendedName>
        <fullName evidence="3">HMA domain-containing protein</fullName>
    </recommendedName>
</protein>
<dbReference type="Gramene" id="ONI28177">
    <property type="protein sequence ID" value="ONI28177"/>
    <property type="gene ID" value="PRUPE_1G129100"/>
</dbReference>
<evidence type="ECO:0000313" key="4">
    <source>
        <dbReference type="EMBL" id="ONI28177.1"/>
    </source>
</evidence>
<dbReference type="PRINTS" id="PR01217">
    <property type="entry name" value="PRICHEXTENSN"/>
</dbReference>
<feature type="domain" description="HMA" evidence="3">
    <location>
        <begin position="59"/>
        <end position="122"/>
    </location>
</feature>
<feature type="compositionally biased region" description="Low complexity" evidence="2">
    <location>
        <begin position="139"/>
        <end position="149"/>
    </location>
</feature>
<name>A0A251QWP3_PRUPE</name>
<dbReference type="Pfam" id="PF00403">
    <property type="entry name" value="HMA"/>
    <property type="match status" value="1"/>
</dbReference>
<accession>A0A251QWP3</accession>
<dbReference type="AlphaFoldDB" id="A0A251QWP3"/>
<keyword evidence="1" id="KW-0479">Metal-binding</keyword>
<dbReference type="PROSITE" id="PS50846">
    <property type="entry name" value="HMA_2"/>
    <property type="match status" value="1"/>
</dbReference>
<dbReference type="EMBL" id="CM007651">
    <property type="protein sequence ID" value="ONI28177.1"/>
    <property type="molecule type" value="Genomic_DNA"/>
</dbReference>
<evidence type="ECO:0000256" key="2">
    <source>
        <dbReference type="SAM" id="MobiDB-lite"/>
    </source>
</evidence>
<feature type="compositionally biased region" description="Low complexity" evidence="2">
    <location>
        <begin position="188"/>
        <end position="201"/>
    </location>
</feature>
<proteinExistence type="predicted"/>
<evidence type="ECO:0000259" key="3">
    <source>
        <dbReference type="PROSITE" id="PS50846"/>
    </source>
</evidence>
<dbReference type="eggNOG" id="KOG1603">
    <property type="taxonomic scope" value="Eukaryota"/>
</dbReference>
<dbReference type="InterPro" id="IPR006121">
    <property type="entry name" value="HMA_dom"/>
</dbReference>
<dbReference type="PANTHER" id="PTHR22814">
    <property type="entry name" value="COPPER TRANSPORT PROTEIN ATOX1-RELATED"/>
    <property type="match status" value="1"/>
</dbReference>
<feature type="compositionally biased region" description="Low complexity" evidence="2">
    <location>
        <begin position="159"/>
        <end position="174"/>
    </location>
</feature>
<reference evidence="4 5" key="1">
    <citation type="journal article" date="2013" name="Nat. Genet.">
        <title>The high-quality draft genome of peach (Prunus persica) identifies unique patterns of genetic diversity, domestication and genome evolution.</title>
        <authorList>
            <consortium name="International Peach Genome Initiative"/>
            <person name="Verde I."/>
            <person name="Abbott A.G."/>
            <person name="Scalabrin S."/>
            <person name="Jung S."/>
            <person name="Shu S."/>
            <person name="Marroni F."/>
            <person name="Zhebentyayeva T."/>
            <person name="Dettori M.T."/>
            <person name="Grimwood J."/>
            <person name="Cattonaro F."/>
            <person name="Zuccolo A."/>
            <person name="Rossini L."/>
            <person name="Jenkins J."/>
            <person name="Vendramin E."/>
            <person name="Meisel L.A."/>
            <person name="Decroocq V."/>
            <person name="Sosinski B."/>
            <person name="Prochnik S."/>
            <person name="Mitros T."/>
            <person name="Policriti A."/>
            <person name="Cipriani G."/>
            <person name="Dondini L."/>
            <person name="Ficklin S."/>
            <person name="Goodstein D.M."/>
            <person name="Xuan P."/>
            <person name="Del Fabbro C."/>
            <person name="Aramini V."/>
            <person name="Copetti D."/>
            <person name="Gonzalez S."/>
            <person name="Horner D.S."/>
            <person name="Falchi R."/>
            <person name="Lucas S."/>
            <person name="Mica E."/>
            <person name="Maldonado J."/>
            <person name="Lazzari B."/>
            <person name="Bielenberg D."/>
            <person name="Pirona R."/>
            <person name="Miculan M."/>
            <person name="Barakat A."/>
            <person name="Testolin R."/>
            <person name="Stella A."/>
            <person name="Tartarini S."/>
            <person name="Tonutti P."/>
            <person name="Arus P."/>
            <person name="Orellana A."/>
            <person name="Wells C."/>
            <person name="Main D."/>
            <person name="Vizzotto G."/>
            <person name="Silva H."/>
            <person name="Salamini F."/>
            <person name="Schmutz J."/>
            <person name="Morgante M."/>
            <person name="Rokhsar D.S."/>
        </authorList>
    </citation>
    <scope>NUCLEOTIDE SEQUENCE [LARGE SCALE GENOMIC DNA]</scope>
    <source>
        <strain evidence="5">cv. Nemared</strain>
    </source>
</reference>
<dbReference type="GO" id="GO:0046872">
    <property type="term" value="F:metal ion binding"/>
    <property type="evidence" value="ECO:0007669"/>
    <property type="project" value="UniProtKB-KW"/>
</dbReference>
<keyword evidence="5" id="KW-1185">Reference proteome</keyword>
<dbReference type="SUPFAM" id="SSF55008">
    <property type="entry name" value="HMA, heavy metal-associated domain"/>
    <property type="match status" value="1"/>
</dbReference>
<feature type="region of interest" description="Disordered" evidence="2">
    <location>
        <begin position="126"/>
        <end position="215"/>
    </location>
</feature>
<dbReference type="Gene3D" id="3.30.70.100">
    <property type="match status" value="1"/>
</dbReference>
<dbReference type="PANTHER" id="PTHR22814:SF320">
    <property type="entry name" value="OS01G0309800 PROTEIN"/>
    <property type="match status" value="1"/>
</dbReference>
<dbReference type="CDD" id="cd00371">
    <property type="entry name" value="HMA"/>
    <property type="match status" value="1"/>
</dbReference>
<evidence type="ECO:0000313" key="5">
    <source>
        <dbReference type="Proteomes" id="UP000006882"/>
    </source>
</evidence>
<gene>
    <name evidence="4" type="ORF">PRUPE_1G129100</name>
</gene>
<dbReference type="STRING" id="3760.A0A251QWP3"/>
<organism evidence="4 5">
    <name type="scientific">Prunus persica</name>
    <name type="common">Peach</name>
    <name type="synonym">Amygdalus persica</name>
    <dbReference type="NCBI Taxonomy" id="3760"/>
    <lineage>
        <taxon>Eukaryota</taxon>
        <taxon>Viridiplantae</taxon>
        <taxon>Streptophyta</taxon>
        <taxon>Embryophyta</taxon>
        <taxon>Tracheophyta</taxon>
        <taxon>Spermatophyta</taxon>
        <taxon>Magnoliopsida</taxon>
        <taxon>eudicotyledons</taxon>
        <taxon>Gunneridae</taxon>
        <taxon>Pentapetalae</taxon>
        <taxon>rosids</taxon>
        <taxon>fabids</taxon>
        <taxon>Rosales</taxon>
        <taxon>Rosaceae</taxon>
        <taxon>Amygdaloideae</taxon>
        <taxon>Amygdaleae</taxon>
        <taxon>Prunus</taxon>
    </lineage>
</organism>
<sequence length="334" mass="36710">MPHIFCLSIIPCLCTNKMPPIDSSFILSSTPSSSSHTNHISWFLLSSPLPLMASGLEKPRVTEIHVRMDCNGCVQKIKKALHGINGIYDLYIDFPQQKLTIIGWADPEKIVKAIKKTRKIATICSHTEQQTEPAPPPTEQAAPEGGAPAPADPPPAEQAPPAAEAVPPAEGAKPAEPPKESPPPELPTPEAAPVAAEANPGHQMHHPPRDVGEVHTIYHHPPDYGYRYGYSQGYTGYWNRYHNSQGHPQEPTPTPIPMGPTPTPTPPVYVTHSYNTYRPSPYVTEYEYIQPPPQPTHLSRMNYYNEEHHINVSNSNGNITSIFSDENPNACAVM</sequence>